<dbReference type="InParanoid" id="A0A2H3E244"/>
<evidence type="ECO:0000313" key="2">
    <source>
        <dbReference type="Proteomes" id="UP000217790"/>
    </source>
</evidence>
<gene>
    <name evidence="1" type="ORF">ARMGADRAFT_1134107</name>
</gene>
<dbReference type="EMBL" id="KZ293649">
    <property type="protein sequence ID" value="PBK97198.1"/>
    <property type="molecule type" value="Genomic_DNA"/>
</dbReference>
<organism evidence="1 2">
    <name type="scientific">Armillaria gallica</name>
    <name type="common">Bulbous honey fungus</name>
    <name type="synonym">Armillaria bulbosa</name>
    <dbReference type="NCBI Taxonomy" id="47427"/>
    <lineage>
        <taxon>Eukaryota</taxon>
        <taxon>Fungi</taxon>
        <taxon>Dikarya</taxon>
        <taxon>Basidiomycota</taxon>
        <taxon>Agaricomycotina</taxon>
        <taxon>Agaricomycetes</taxon>
        <taxon>Agaricomycetidae</taxon>
        <taxon>Agaricales</taxon>
        <taxon>Marasmiineae</taxon>
        <taxon>Physalacriaceae</taxon>
        <taxon>Armillaria</taxon>
    </lineage>
</organism>
<feature type="non-terminal residue" evidence="1">
    <location>
        <position position="87"/>
    </location>
</feature>
<proteinExistence type="predicted"/>
<evidence type="ECO:0008006" key="3">
    <source>
        <dbReference type="Google" id="ProtNLM"/>
    </source>
</evidence>
<evidence type="ECO:0000313" key="1">
    <source>
        <dbReference type="EMBL" id="PBK97198.1"/>
    </source>
</evidence>
<accession>A0A2H3E244</accession>
<reference evidence="2" key="1">
    <citation type="journal article" date="2017" name="Nat. Ecol. Evol.">
        <title>Genome expansion and lineage-specific genetic innovations in the forest pathogenic fungi Armillaria.</title>
        <authorList>
            <person name="Sipos G."/>
            <person name="Prasanna A.N."/>
            <person name="Walter M.C."/>
            <person name="O'Connor E."/>
            <person name="Balint B."/>
            <person name="Krizsan K."/>
            <person name="Kiss B."/>
            <person name="Hess J."/>
            <person name="Varga T."/>
            <person name="Slot J."/>
            <person name="Riley R."/>
            <person name="Boka B."/>
            <person name="Rigling D."/>
            <person name="Barry K."/>
            <person name="Lee J."/>
            <person name="Mihaltcheva S."/>
            <person name="LaButti K."/>
            <person name="Lipzen A."/>
            <person name="Waldron R."/>
            <person name="Moloney N.M."/>
            <person name="Sperisen C."/>
            <person name="Kredics L."/>
            <person name="Vagvoelgyi C."/>
            <person name="Patrignani A."/>
            <person name="Fitzpatrick D."/>
            <person name="Nagy I."/>
            <person name="Doyle S."/>
            <person name="Anderson J.B."/>
            <person name="Grigoriev I.V."/>
            <person name="Gueldener U."/>
            <person name="Muensterkoetter M."/>
            <person name="Nagy L.G."/>
        </authorList>
    </citation>
    <scope>NUCLEOTIDE SEQUENCE [LARGE SCALE GENOMIC DNA]</scope>
    <source>
        <strain evidence="2">Ar21-2</strain>
    </source>
</reference>
<sequence length="87" mass="9791">MTIFGGVEFLHRRFIAHWDMTLPNVMLDGGQNHPKGFHPAKTWMNESYTGWAKYITRTECCALVDKASAAQALKSWSQSRLPAHATA</sequence>
<name>A0A2H3E244_ARMGA</name>
<dbReference type="OrthoDB" id="3061590at2759"/>
<dbReference type="Proteomes" id="UP000217790">
    <property type="component" value="Unassembled WGS sequence"/>
</dbReference>
<keyword evidence="2" id="KW-1185">Reference proteome</keyword>
<dbReference type="AlphaFoldDB" id="A0A2H3E244"/>
<protein>
    <recommendedName>
        <fullName evidence="3">Protein kinase domain-containing protein</fullName>
    </recommendedName>
</protein>